<dbReference type="AlphaFoldDB" id="A0A1U8Q0Z4"/>
<name>A0A1U8Q0Z4_NELNU</name>
<protein>
    <submittedName>
        <fullName evidence="2 3">Uncharacterized protein LOC104592831 isoform X1</fullName>
    </submittedName>
</protein>
<evidence type="ECO:0000313" key="4">
    <source>
        <dbReference type="RefSeq" id="XP_019052498.1"/>
    </source>
</evidence>
<evidence type="ECO:0000313" key="3">
    <source>
        <dbReference type="RefSeq" id="XP_010250640.1"/>
    </source>
</evidence>
<organism evidence="1 4">
    <name type="scientific">Nelumbo nucifera</name>
    <name type="common">Sacred lotus</name>
    <dbReference type="NCBI Taxonomy" id="4432"/>
    <lineage>
        <taxon>Eukaryota</taxon>
        <taxon>Viridiplantae</taxon>
        <taxon>Streptophyta</taxon>
        <taxon>Embryophyta</taxon>
        <taxon>Tracheophyta</taxon>
        <taxon>Spermatophyta</taxon>
        <taxon>Magnoliopsida</taxon>
        <taxon>Proteales</taxon>
        <taxon>Nelumbonaceae</taxon>
        <taxon>Nelumbo</taxon>
    </lineage>
</organism>
<dbReference type="RefSeq" id="XP_019052498.1">
    <property type="nucleotide sequence ID" value="XM_019196953.1"/>
</dbReference>
<dbReference type="RefSeq" id="XP_010250640.1">
    <property type="nucleotide sequence ID" value="XM_010252338.1"/>
</dbReference>
<reference evidence="2 3" key="1">
    <citation type="submission" date="2025-04" db="UniProtKB">
        <authorList>
            <consortium name="RefSeq"/>
        </authorList>
    </citation>
    <scope>IDENTIFICATION</scope>
</reference>
<dbReference type="KEGG" id="nnu:104592831"/>
<evidence type="ECO:0000313" key="2">
    <source>
        <dbReference type="RefSeq" id="XP_010250639.1"/>
    </source>
</evidence>
<dbReference type="GeneID" id="104592831"/>
<accession>A0A1U8Q0Z4</accession>
<sequence>MKPNKGYTELQAENSRLLATSLLLIQYPMSNVKQLSIQALHPRPALDPVKVIDYSSSTASIIGSVQVMVIVLGHDELQKAEYNPQLQWVRERVRRRNSSSVDCWSSASQFTSFPLPMTIVGWPGGLTSLDTCHHFKLLCPWMGVLDLLRLARYHICFFLKTGQRGAQLITTLLGASTVISSLQG</sequence>
<gene>
    <name evidence="2 3 4" type="primary">LOC104592831</name>
</gene>
<dbReference type="RefSeq" id="XP_010250639.1">
    <property type="nucleotide sequence ID" value="XM_010252337.1"/>
</dbReference>
<evidence type="ECO:0000313" key="1">
    <source>
        <dbReference type="Proteomes" id="UP000189703"/>
    </source>
</evidence>
<proteinExistence type="predicted"/>
<keyword evidence="1" id="KW-1185">Reference proteome</keyword>
<dbReference type="Proteomes" id="UP000189703">
    <property type="component" value="Unplaced"/>
</dbReference>